<keyword evidence="2" id="KW-1185">Reference proteome</keyword>
<evidence type="ECO:0000313" key="1">
    <source>
        <dbReference type="EMBL" id="EIM25099.1"/>
    </source>
</evidence>
<dbReference type="eggNOG" id="ENOG5033CS6">
    <property type="taxonomic scope" value="Bacteria"/>
</dbReference>
<name>I4YMA7_9HYPH</name>
<gene>
    <name evidence="1" type="ORF">MicloDRAFT_00058190</name>
</gene>
<proteinExistence type="predicted"/>
<dbReference type="HOGENOM" id="CLU_179928_2_0_5"/>
<dbReference type="PATRIC" id="fig|864069.3.peg.6246"/>
<reference evidence="1 2" key="1">
    <citation type="submission" date="2012-02" db="EMBL/GenBank/DDBJ databases">
        <title>Improved High-Quality Draft sequence of Microvirga sp. WSM3557.</title>
        <authorList>
            <consortium name="US DOE Joint Genome Institute"/>
            <person name="Lucas S."/>
            <person name="Han J."/>
            <person name="Lapidus A."/>
            <person name="Cheng J.-F."/>
            <person name="Goodwin L."/>
            <person name="Pitluck S."/>
            <person name="Peters L."/>
            <person name="Zhang X."/>
            <person name="Detter J.C."/>
            <person name="Han C."/>
            <person name="Tapia R."/>
            <person name="Land M."/>
            <person name="Hauser L."/>
            <person name="Kyrpides N."/>
            <person name="Ivanova N."/>
            <person name="Pagani I."/>
            <person name="Brau L."/>
            <person name="Yates R."/>
            <person name="O'Hara G."/>
            <person name="Rui T."/>
            <person name="Howieson J."/>
            <person name="Reeve W."/>
            <person name="Woyke T."/>
        </authorList>
    </citation>
    <scope>NUCLEOTIDE SEQUENCE [LARGE SCALE GENOMIC DNA]</scope>
    <source>
        <strain evidence="1 2">WSM3557</strain>
    </source>
</reference>
<sequence>MAQYLISYDLHWRRDYEPMWNFLTNQGGVRLLESLWLLSSTATIAQVSQVLTTLIDNDDSFALIELKQGSEWGTMRAKPEGAQWLQNNIRRY</sequence>
<evidence type="ECO:0000313" key="2">
    <source>
        <dbReference type="Proteomes" id="UP000003947"/>
    </source>
</evidence>
<dbReference type="OrthoDB" id="2656750at2"/>
<organism evidence="1 2">
    <name type="scientific">Microvirga lotononidis</name>
    <dbReference type="NCBI Taxonomy" id="864069"/>
    <lineage>
        <taxon>Bacteria</taxon>
        <taxon>Pseudomonadati</taxon>
        <taxon>Pseudomonadota</taxon>
        <taxon>Alphaproteobacteria</taxon>
        <taxon>Hyphomicrobiales</taxon>
        <taxon>Methylobacteriaceae</taxon>
        <taxon>Microvirga</taxon>
    </lineage>
</organism>
<protein>
    <recommendedName>
        <fullName evidence="3">CRISPR associated protein Cas2</fullName>
    </recommendedName>
</protein>
<accession>I4YMA7</accession>
<evidence type="ECO:0008006" key="3">
    <source>
        <dbReference type="Google" id="ProtNLM"/>
    </source>
</evidence>
<dbReference type="RefSeq" id="WP_009493304.1">
    <property type="nucleotide sequence ID" value="NZ_CP141048.1"/>
</dbReference>
<dbReference type="AlphaFoldDB" id="I4YMA7"/>
<dbReference type="EMBL" id="JH660647">
    <property type="protein sequence ID" value="EIM25099.1"/>
    <property type="molecule type" value="Genomic_DNA"/>
</dbReference>
<dbReference type="Proteomes" id="UP000003947">
    <property type="component" value="Unassembled WGS sequence"/>
</dbReference>